<dbReference type="EMBL" id="QCYY01000986">
    <property type="protein sequence ID" value="ROT81381.1"/>
    <property type="molecule type" value="Genomic_DNA"/>
</dbReference>
<dbReference type="AlphaFoldDB" id="A0A423TY32"/>
<comment type="caution">
    <text evidence="2">The sequence shown here is derived from an EMBL/GenBank/DDBJ whole genome shotgun (WGS) entry which is preliminary data.</text>
</comment>
<protein>
    <submittedName>
        <fullName evidence="2">Uncharacterized protein</fullName>
    </submittedName>
</protein>
<accession>A0A423TY32</accession>
<gene>
    <name evidence="2" type="ORF">C7M84_025460</name>
</gene>
<keyword evidence="3" id="KW-1185">Reference proteome</keyword>
<organism evidence="2 3">
    <name type="scientific">Penaeus vannamei</name>
    <name type="common">Whiteleg shrimp</name>
    <name type="synonym">Litopenaeus vannamei</name>
    <dbReference type="NCBI Taxonomy" id="6689"/>
    <lineage>
        <taxon>Eukaryota</taxon>
        <taxon>Metazoa</taxon>
        <taxon>Ecdysozoa</taxon>
        <taxon>Arthropoda</taxon>
        <taxon>Crustacea</taxon>
        <taxon>Multicrustacea</taxon>
        <taxon>Malacostraca</taxon>
        <taxon>Eumalacostraca</taxon>
        <taxon>Eucarida</taxon>
        <taxon>Decapoda</taxon>
        <taxon>Dendrobranchiata</taxon>
        <taxon>Penaeoidea</taxon>
        <taxon>Penaeidae</taxon>
        <taxon>Penaeus</taxon>
    </lineage>
</organism>
<dbReference type="Proteomes" id="UP000283509">
    <property type="component" value="Unassembled WGS sequence"/>
</dbReference>
<feature type="region of interest" description="Disordered" evidence="1">
    <location>
        <begin position="37"/>
        <end position="63"/>
    </location>
</feature>
<name>A0A423TY32_PENVA</name>
<reference evidence="2 3" key="1">
    <citation type="submission" date="2018-04" db="EMBL/GenBank/DDBJ databases">
        <authorList>
            <person name="Zhang X."/>
            <person name="Yuan J."/>
            <person name="Li F."/>
            <person name="Xiang J."/>
        </authorList>
    </citation>
    <scope>NUCLEOTIDE SEQUENCE [LARGE SCALE GENOMIC DNA]</scope>
    <source>
        <tissue evidence="2">Muscle</tissue>
    </source>
</reference>
<evidence type="ECO:0000313" key="2">
    <source>
        <dbReference type="EMBL" id="ROT81381.1"/>
    </source>
</evidence>
<sequence length="387" mass="41950">MSPLTCLSQATVRNPAQALAHALTAWARAHTTQVSVPRESGQGASVATVEGLPPDLHPKRPPRDVRLQLCGLTKNFPRTTGLLSLPCAAPDGKRASLIPHECSRTLLTCLANTPFILPPIYALPALHSLLLTTLFLPYIYASPLPPPPPIYAFPLPPPPIQGLYKYLYRPCSYLRFPFSSLLPPNYALPPPPLYLRFPSPSSSYLRFPFSSLLPPNYALPLLLPYIYASPLPTPPPIYAFPLPPPPIYAFPSLPSFLLTTLSLLLPYIYAFPLPAPPPFSYLRSPPPPDSPPAAASCVCGAHAPECPGHATCSGFLSCLPVMVAGLEHSHLPLAKRTRPHLPSFATSANEDSSALVWRRPRAEASTQSVHLRKTKRGRSLPPPATTP</sequence>
<evidence type="ECO:0000256" key="1">
    <source>
        <dbReference type="SAM" id="MobiDB-lite"/>
    </source>
</evidence>
<dbReference type="PRINTS" id="PR01217">
    <property type="entry name" value="PRICHEXTENSN"/>
</dbReference>
<proteinExistence type="predicted"/>
<reference evidence="2 3" key="2">
    <citation type="submission" date="2019-01" db="EMBL/GenBank/DDBJ databases">
        <title>The decoding of complex shrimp genome reveals the adaptation for benthos swimmer, frequently molting mechanism and breeding impact on genome.</title>
        <authorList>
            <person name="Sun Y."/>
            <person name="Gao Y."/>
            <person name="Yu Y."/>
        </authorList>
    </citation>
    <scope>NUCLEOTIDE SEQUENCE [LARGE SCALE GENOMIC DNA]</scope>
    <source>
        <tissue evidence="2">Muscle</tissue>
    </source>
</reference>
<evidence type="ECO:0000313" key="3">
    <source>
        <dbReference type="Proteomes" id="UP000283509"/>
    </source>
</evidence>
<feature type="region of interest" description="Disordered" evidence="1">
    <location>
        <begin position="355"/>
        <end position="387"/>
    </location>
</feature>